<dbReference type="InterPro" id="IPR036249">
    <property type="entry name" value="Thioredoxin-like_sf"/>
</dbReference>
<dbReference type="PANTHER" id="PTHR12289">
    <property type="entry name" value="METAXIN RELATED"/>
    <property type="match status" value="1"/>
</dbReference>
<dbReference type="InterPro" id="IPR026928">
    <property type="entry name" value="FAX/IsoI-like"/>
</dbReference>
<dbReference type="SUPFAM" id="SSF52833">
    <property type="entry name" value="Thioredoxin-like"/>
    <property type="match status" value="1"/>
</dbReference>
<dbReference type="InterPro" id="IPR033468">
    <property type="entry name" value="Metaxin_GST"/>
</dbReference>
<sequence length="232" mass="26319">MLTLLTYPGNTATFSLSPFCVKAAMLLAQSGQPWQREDLLDPRKMPHQKLPVMKTGERLVADSDSIRDWLEQAGMDFDPGLTPEQKAHSRALIHMAEDHLYFHIVQDRWANDTVWPIIRDIFFVAIPRWIRRPISNSIRKSVLRGLGFQGTSRFSQSERHARLEKDLVAIANLLGDRPFLFGEQVTAADLSMGPMLSAMMETPIKTELNKRISDDPVLSAYAERVRKAVPLP</sequence>
<reference evidence="3 4" key="1">
    <citation type="submission" date="2023-04" db="EMBL/GenBank/DDBJ databases">
        <title>Complete genome sequence of Alisedimentitalea scapharcae.</title>
        <authorList>
            <person name="Rong J.-C."/>
            <person name="Yi M.-L."/>
            <person name="Zhao Q."/>
        </authorList>
    </citation>
    <scope>NUCLEOTIDE SEQUENCE [LARGE SCALE GENOMIC DNA]</scope>
    <source>
        <strain evidence="3 4">KCTC 42119</strain>
    </source>
</reference>
<organism evidence="3 4">
    <name type="scientific">Aliisedimentitalea scapharcae</name>
    <dbReference type="NCBI Taxonomy" id="1524259"/>
    <lineage>
        <taxon>Bacteria</taxon>
        <taxon>Pseudomonadati</taxon>
        <taxon>Pseudomonadota</taxon>
        <taxon>Alphaproteobacteria</taxon>
        <taxon>Rhodobacterales</taxon>
        <taxon>Roseobacteraceae</taxon>
        <taxon>Aliisedimentitalea</taxon>
    </lineage>
</organism>
<dbReference type="PANTHER" id="PTHR12289:SF41">
    <property type="entry name" value="FAILED AXON CONNECTIONS-RELATED"/>
    <property type="match status" value="1"/>
</dbReference>
<dbReference type="SFLD" id="SFLDG01180">
    <property type="entry name" value="SUF1"/>
    <property type="match status" value="1"/>
</dbReference>
<dbReference type="SFLD" id="SFLDG01200">
    <property type="entry name" value="SUF1.1"/>
    <property type="match status" value="1"/>
</dbReference>
<feature type="domain" description="Metaxin glutathione S-transferase" evidence="1">
    <location>
        <begin position="164"/>
        <end position="225"/>
    </location>
</feature>
<gene>
    <name evidence="3" type="ORF">QEZ52_00620</name>
</gene>
<evidence type="ECO:0000259" key="2">
    <source>
        <dbReference type="Pfam" id="PF17172"/>
    </source>
</evidence>
<dbReference type="EMBL" id="CP123584">
    <property type="protein sequence ID" value="WZK91088.1"/>
    <property type="molecule type" value="Genomic_DNA"/>
</dbReference>
<dbReference type="InterPro" id="IPR050931">
    <property type="entry name" value="Mito_Protein_Transport_Metaxin"/>
</dbReference>
<dbReference type="InterPro" id="IPR036282">
    <property type="entry name" value="Glutathione-S-Trfase_C_sf"/>
</dbReference>
<dbReference type="Proteomes" id="UP001623232">
    <property type="component" value="Chromosome"/>
</dbReference>
<accession>A0ABZ2XY96</accession>
<name>A0ABZ2XY96_9RHOB</name>
<dbReference type="Pfam" id="PF17171">
    <property type="entry name" value="GST_C_6"/>
    <property type="match status" value="1"/>
</dbReference>
<proteinExistence type="predicted"/>
<dbReference type="Gene3D" id="1.20.1050.10">
    <property type="match status" value="1"/>
</dbReference>
<dbReference type="CDD" id="cd03193">
    <property type="entry name" value="GST_C_Metaxin"/>
    <property type="match status" value="1"/>
</dbReference>
<protein>
    <submittedName>
        <fullName evidence="3">Glutathione S-transferase family protein</fullName>
    </submittedName>
</protein>
<evidence type="ECO:0000259" key="1">
    <source>
        <dbReference type="Pfam" id="PF17171"/>
    </source>
</evidence>
<dbReference type="InterPro" id="IPR040079">
    <property type="entry name" value="Glutathione_S-Trfase"/>
</dbReference>
<keyword evidence="4" id="KW-1185">Reference proteome</keyword>
<feature type="domain" description="Thioredoxin-like fold" evidence="2">
    <location>
        <begin position="18"/>
        <end position="113"/>
    </location>
</feature>
<dbReference type="InterPro" id="IPR012336">
    <property type="entry name" value="Thioredoxin-like_fold"/>
</dbReference>
<dbReference type="Pfam" id="PF17172">
    <property type="entry name" value="GST_N_4"/>
    <property type="match status" value="1"/>
</dbReference>
<evidence type="ECO:0000313" key="3">
    <source>
        <dbReference type="EMBL" id="WZK91088.1"/>
    </source>
</evidence>
<evidence type="ECO:0000313" key="4">
    <source>
        <dbReference type="Proteomes" id="UP001623232"/>
    </source>
</evidence>
<dbReference type="SUPFAM" id="SSF47616">
    <property type="entry name" value="GST C-terminal domain-like"/>
    <property type="match status" value="1"/>
</dbReference>
<dbReference type="SFLD" id="SFLDS00019">
    <property type="entry name" value="Glutathione_Transferase_(cytos"/>
    <property type="match status" value="1"/>
</dbReference>
<dbReference type="Gene3D" id="3.40.30.10">
    <property type="entry name" value="Glutaredoxin"/>
    <property type="match status" value="1"/>
</dbReference>